<gene>
    <name evidence="1" type="ORF">ACFOFO_18935</name>
</gene>
<dbReference type="EMBL" id="JBHRTP010000066">
    <property type="protein sequence ID" value="MFC3110011.1"/>
    <property type="molecule type" value="Genomic_DNA"/>
</dbReference>
<dbReference type="Proteomes" id="UP001595530">
    <property type="component" value="Unassembled WGS sequence"/>
</dbReference>
<dbReference type="RefSeq" id="WP_390322458.1">
    <property type="nucleotide sequence ID" value="NZ_JBHRTP010000066.1"/>
</dbReference>
<name>A0ABV7F8F1_9BURK</name>
<dbReference type="Gene3D" id="3.30.70.1520">
    <property type="entry name" value="Heterotetrameric sarcosine oxidase"/>
    <property type="match status" value="1"/>
</dbReference>
<accession>A0ABV7F8F1</accession>
<organism evidence="1 2">
    <name type="scientific">Undibacterium arcticum</name>
    <dbReference type="NCBI Taxonomy" id="1762892"/>
    <lineage>
        <taxon>Bacteria</taxon>
        <taxon>Pseudomonadati</taxon>
        <taxon>Pseudomonadota</taxon>
        <taxon>Betaproteobacteria</taxon>
        <taxon>Burkholderiales</taxon>
        <taxon>Oxalobacteraceae</taxon>
        <taxon>Undibacterium</taxon>
    </lineage>
</organism>
<dbReference type="InterPro" id="IPR007375">
    <property type="entry name" value="SoxG"/>
</dbReference>
<sequence>MFNAYLQAPSGGGPMLKGYSHSPSGAGTAFKPYLQSPLHAFGLQAKARPQDDTCGVWMNEVPLLGYLVVRGDAQDAAFNAAVQDVLGVAPPTQPSSFIRTPHGVLLWQAPDEWLLVCARAQLANCLARLQAASDGLHAQMVDNSGGLTQVYLSGTKQLAVLHHVGVYDFSTITEGRAVGTVCGKANMLVYRIDAHGVFVIFRRSFADYVWPLLRQAARPYGLGISELEHDAGHPVLGLL</sequence>
<comment type="caution">
    <text evidence="1">The sequence shown here is derived from an EMBL/GenBank/DDBJ whole genome shotgun (WGS) entry which is preliminary data.</text>
</comment>
<protein>
    <submittedName>
        <fullName evidence="1">Sarcosine oxidase subunit gamma</fullName>
    </submittedName>
</protein>
<proteinExistence type="predicted"/>
<evidence type="ECO:0000313" key="2">
    <source>
        <dbReference type="Proteomes" id="UP001595530"/>
    </source>
</evidence>
<reference evidence="2" key="1">
    <citation type="journal article" date="2019" name="Int. J. Syst. Evol. Microbiol.">
        <title>The Global Catalogue of Microorganisms (GCM) 10K type strain sequencing project: providing services to taxonomists for standard genome sequencing and annotation.</title>
        <authorList>
            <consortium name="The Broad Institute Genomics Platform"/>
            <consortium name="The Broad Institute Genome Sequencing Center for Infectious Disease"/>
            <person name="Wu L."/>
            <person name="Ma J."/>
        </authorList>
    </citation>
    <scope>NUCLEOTIDE SEQUENCE [LARGE SCALE GENOMIC DNA]</scope>
    <source>
        <strain evidence="2">KCTC 42986</strain>
    </source>
</reference>
<dbReference type="SUPFAM" id="SSF103025">
    <property type="entry name" value="Folate-binding domain"/>
    <property type="match status" value="1"/>
</dbReference>
<keyword evidence="2" id="KW-1185">Reference proteome</keyword>
<dbReference type="InterPro" id="IPR027266">
    <property type="entry name" value="TrmE/GcvT-like"/>
</dbReference>
<dbReference type="Pfam" id="PF04268">
    <property type="entry name" value="SoxG"/>
    <property type="match status" value="1"/>
</dbReference>
<dbReference type="Gene3D" id="3.30.1360.120">
    <property type="entry name" value="Probable tRNA modification gtpase trme, domain 1"/>
    <property type="match status" value="1"/>
</dbReference>
<evidence type="ECO:0000313" key="1">
    <source>
        <dbReference type="EMBL" id="MFC3110011.1"/>
    </source>
</evidence>